<keyword evidence="4" id="KW-1185">Reference proteome</keyword>
<name>A0A0C4DZ51_MAGP6</name>
<dbReference type="AlphaFoldDB" id="A0A0C4DZ51"/>
<evidence type="ECO:0000256" key="1">
    <source>
        <dbReference type="SAM" id="MobiDB-lite"/>
    </source>
</evidence>
<evidence type="ECO:0000313" key="4">
    <source>
        <dbReference type="Proteomes" id="UP000011715"/>
    </source>
</evidence>
<reference evidence="3" key="4">
    <citation type="journal article" date="2015" name="G3 (Bethesda)">
        <title>Genome sequences of three phytopathogenic species of the Magnaporthaceae family of fungi.</title>
        <authorList>
            <person name="Okagaki L.H."/>
            <person name="Nunes C.C."/>
            <person name="Sailsbery J."/>
            <person name="Clay B."/>
            <person name="Brown D."/>
            <person name="John T."/>
            <person name="Oh Y."/>
            <person name="Young N."/>
            <person name="Fitzgerald M."/>
            <person name="Haas B.J."/>
            <person name="Zeng Q."/>
            <person name="Young S."/>
            <person name="Adiconis X."/>
            <person name="Fan L."/>
            <person name="Levin J.Z."/>
            <person name="Mitchell T.K."/>
            <person name="Okubara P.A."/>
            <person name="Farman M.L."/>
            <person name="Kohn L.M."/>
            <person name="Birren B."/>
            <person name="Ma L.-J."/>
            <person name="Dean R.A."/>
        </authorList>
    </citation>
    <scope>NUCLEOTIDE SEQUENCE</scope>
    <source>
        <strain evidence="3">ATCC 64411 / 73-15</strain>
    </source>
</reference>
<accession>A0A0C4DZ51</accession>
<dbReference type="EnsemblFungi" id="MAPG_05340T0">
    <property type="protein sequence ID" value="MAPG_05340T0"/>
    <property type="gene ID" value="MAPG_05340"/>
</dbReference>
<organism evidence="3 4">
    <name type="scientific">Magnaporthiopsis poae (strain ATCC 64411 / 73-15)</name>
    <name type="common">Kentucky bluegrass fungus</name>
    <name type="synonym">Magnaporthe poae</name>
    <dbReference type="NCBI Taxonomy" id="644358"/>
    <lineage>
        <taxon>Eukaryota</taxon>
        <taxon>Fungi</taxon>
        <taxon>Dikarya</taxon>
        <taxon>Ascomycota</taxon>
        <taxon>Pezizomycotina</taxon>
        <taxon>Sordariomycetes</taxon>
        <taxon>Sordariomycetidae</taxon>
        <taxon>Magnaporthales</taxon>
        <taxon>Magnaporthaceae</taxon>
        <taxon>Magnaporthiopsis</taxon>
    </lineage>
</organism>
<evidence type="ECO:0000313" key="3">
    <source>
        <dbReference type="EnsemblFungi" id="MAPG_05340T0"/>
    </source>
</evidence>
<reference evidence="2" key="3">
    <citation type="submission" date="2011-03" db="EMBL/GenBank/DDBJ databases">
        <title>Annotation of Magnaporthe poae ATCC 64411.</title>
        <authorList>
            <person name="Ma L.-J."/>
            <person name="Dead R."/>
            <person name="Young S.K."/>
            <person name="Zeng Q."/>
            <person name="Gargeya S."/>
            <person name="Fitzgerald M."/>
            <person name="Haas B."/>
            <person name="Abouelleil A."/>
            <person name="Alvarado L."/>
            <person name="Arachchi H.M."/>
            <person name="Berlin A."/>
            <person name="Brown A."/>
            <person name="Chapman S.B."/>
            <person name="Chen Z."/>
            <person name="Dunbar C."/>
            <person name="Freedman E."/>
            <person name="Gearin G."/>
            <person name="Gellesch M."/>
            <person name="Goldberg J."/>
            <person name="Griggs A."/>
            <person name="Gujja S."/>
            <person name="Heiman D."/>
            <person name="Howarth C."/>
            <person name="Larson L."/>
            <person name="Lui A."/>
            <person name="MacDonald P.J.P."/>
            <person name="Mehta T."/>
            <person name="Montmayeur A."/>
            <person name="Murphy C."/>
            <person name="Neiman D."/>
            <person name="Pearson M."/>
            <person name="Priest M."/>
            <person name="Roberts A."/>
            <person name="Saif S."/>
            <person name="Shea T."/>
            <person name="Shenoy N."/>
            <person name="Sisk P."/>
            <person name="Stolte C."/>
            <person name="Sykes S."/>
            <person name="Yandava C."/>
            <person name="Wortman J."/>
            <person name="Nusbaum C."/>
            <person name="Birren B."/>
        </authorList>
    </citation>
    <scope>NUCLEOTIDE SEQUENCE</scope>
    <source>
        <strain evidence="2">ATCC 64411</strain>
    </source>
</reference>
<feature type="region of interest" description="Disordered" evidence="1">
    <location>
        <begin position="87"/>
        <end position="107"/>
    </location>
</feature>
<protein>
    <submittedName>
        <fullName evidence="2 3">Uncharacterized protein</fullName>
    </submittedName>
</protein>
<gene>
    <name evidence="2" type="ORF">MAPG_05340</name>
</gene>
<reference evidence="3" key="5">
    <citation type="submission" date="2015-06" db="UniProtKB">
        <authorList>
            <consortium name="EnsemblFungi"/>
        </authorList>
    </citation>
    <scope>IDENTIFICATION</scope>
    <source>
        <strain evidence="3">ATCC 64411</strain>
    </source>
</reference>
<reference evidence="4" key="1">
    <citation type="submission" date="2010-05" db="EMBL/GenBank/DDBJ databases">
        <title>The genome sequence of Magnaporthe poae strain ATCC 64411.</title>
        <authorList>
            <person name="Ma L.-J."/>
            <person name="Dead R."/>
            <person name="Young S."/>
            <person name="Zeng Q."/>
            <person name="Koehrsen M."/>
            <person name="Alvarado L."/>
            <person name="Berlin A."/>
            <person name="Chapman S.B."/>
            <person name="Chen Z."/>
            <person name="Freedman E."/>
            <person name="Gellesch M."/>
            <person name="Goldberg J."/>
            <person name="Griggs A."/>
            <person name="Gujja S."/>
            <person name="Heilman E.R."/>
            <person name="Heiman D."/>
            <person name="Hepburn T."/>
            <person name="Howarth C."/>
            <person name="Jen D."/>
            <person name="Larson L."/>
            <person name="Mehta T."/>
            <person name="Neiman D."/>
            <person name="Pearson M."/>
            <person name="Roberts A."/>
            <person name="Saif S."/>
            <person name="Shea T."/>
            <person name="Shenoy N."/>
            <person name="Sisk P."/>
            <person name="Stolte C."/>
            <person name="Sykes S."/>
            <person name="Walk T."/>
            <person name="White J."/>
            <person name="Yandava C."/>
            <person name="Haas B."/>
            <person name="Nusbaum C."/>
            <person name="Birren B."/>
        </authorList>
    </citation>
    <scope>NUCLEOTIDE SEQUENCE [LARGE SCALE GENOMIC DNA]</scope>
    <source>
        <strain evidence="4">ATCC 64411 / 73-15</strain>
    </source>
</reference>
<proteinExistence type="predicted"/>
<dbReference type="EMBL" id="ADBL01001264">
    <property type="status" value="NOT_ANNOTATED_CDS"/>
    <property type="molecule type" value="Genomic_DNA"/>
</dbReference>
<dbReference type="VEuPathDB" id="FungiDB:MAPG_05340"/>
<reference evidence="2" key="2">
    <citation type="submission" date="2010-05" db="EMBL/GenBank/DDBJ databases">
        <title>The Genome Sequence of Magnaporthe poae strain ATCC 64411.</title>
        <authorList>
            <consortium name="The Broad Institute Genome Sequencing Platform"/>
            <consortium name="Broad Institute Genome Sequencing Center for Infectious Disease"/>
            <person name="Ma L.-J."/>
            <person name="Dead R."/>
            <person name="Young S."/>
            <person name="Zeng Q."/>
            <person name="Koehrsen M."/>
            <person name="Alvarado L."/>
            <person name="Berlin A."/>
            <person name="Chapman S.B."/>
            <person name="Chen Z."/>
            <person name="Freedman E."/>
            <person name="Gellesch M."/>
            <person name="Goldberg J."/>
            <person name="Griggs A."/>
            <person name="Gujja S."/>
            <person name="Heilman E.R."/>
            <person name="Heiman D."/>
            <person name="Hepburn T."/>
            <person name="Howarth C."/>
            <person name="Jen D."/>
            <person name="Larson L."/>
            <person name="Mehta T."/>
            <person name="Neiman D."/>
            <person name="Pearson M."/>
            <person name="Roberts A."/>
            <person name="Saif S."/>
            <person name="Shea T."/>
            <person name="Shenoy N."/>
            <person name="Sisk P."/>
            <person name="Stolte C."/>
            <person name="Sykes S."/>
            <person name="Walk T."/>
            <person name="White J."/>
            <person name="Yandava C."/>
            <person name="Haas B."/>
            <person name="Nusbaum C."/>
            <person name="Birren B."/>
        </authorList>
    </citation>
    <scope>NUCLEOTIDE SEQUENCE</scope>
    <source>
        <strain evidence="2">ATCC 64411</strain>
    </source>
</reference>
<evidence type="ECO:0000313" key="2">
    <source>
        <dbReference type="EMBL" id="KLU86326.1"/>
    </source>
</evidence>
<sequence length="134" mass="14562">MTPNAVPVLRWQYVNVLLLLAGSYLGLFVEAPRSGGQPAANLDRGIYRQRLLVLGTHTVATRGHPVFGIFDFPFAAPHLLNLRLLGAGKPPSQAERSDRGGGSSPSGEKWLKLFAVLGLPRVYSPVFLIGTWSR</sequence>
<dbReference type="Proteomes" id="UP000011715">
    <property type="component" value="Unassembled WGS sequence"/>
</dbReference>
<dbReference type="EMBL" id="GL876969">
    <property type="protein sequence ID" value="KLU86326.1"/>
    <property type="molecule type" value="Genomic_DNA"/>
</dbReference>